<evidence type="ECO:0000313" key="1">
    <source>
        <dbReference type="EMBL" id="EFI26636.1"/>
    </source>
</evidence>
<keyword evidence="2" id="KW-1185">Reference proteome</keyword>
<dbReference type="RefSeq" id="XP_002910130.1">
    <property type="nucleotide sequence ID" value="XM_002910084.1"/>
</dbReference>
<protein>
    <submittedName>
        <fullName evidence="1">Uncharacterized protein</fullName>
    </submittedName>
</protein>
<dbReference type="EMBL" id="AACS02000012">
    <property type="protein sequence ID" value="EFI26636.1"/>
    <property type="molecule type" value="Genomic_DNA"/>
</dbReference>
<organism evidence="1 2">
    <name type="scientific">Coprinopsis cinerea (strain Okayama-7 / 130 / ATCC MYA-4618 / FGSC 9003)</name>
    <name type="common">Inky cap fungus</name>
    <name type="synonym">Hormographiella aspergillata</name>
    <dbReference type="NCBI Taxonomy" id="240176"/>
    <lineage>
        <taxon>Eukaryota</taxon>
        <taxon>Fungi</taxon>
        <taxon>Dikarya</taxon>
        <taxon>Basidiomycota</taxon>
        <taxon>Agaricomycotina</taxon>
        <taxon>Agaricomycetes</taxon>
        <taxon>Agaricomycetidae</taxon>
        <taxon>Agaricales</taxon>
        <taxon>Agaricineae</taxon>
        <taxon>Psathyrellaceae</taxon>
        <taxon>Coprinopsis</taxon>
    </lineage>
</organism>
<dbReference type="HOGENOM" id="CLU_2291552_0_0_1"/>
<dbReference type="AlphaFoldDB" id="D6RQM3"/>
<dbReference type="InParanoid" id="D6RQM3"/>
<accession>D6RQM3</accession>
<evidence type="ECO:0000313" key="2">
    <source>
        <dbReference type="Proteomes" id="UP000001861"/>
    </source>
</evidence>
<dbReference type="GeneID" id="9378659"/>
<sequence length="101" mass="11512">MIQRPPDQRPVTHSLFFDSRRVPPEGISPDFCDKPNPVLDLLCFVRPCTTIILTTLLGSQARTCGQLNDKGCRRRRTPVYIPPVTLNPVVFRRRAESEHSI</sequence>
<dbReference type="VEuPathDB" id="FungiDB:CC1G_15408"/>
<name>D6RQM3_COPC7</name>
<proteinExistence type="predicted"/>
<reference evidence="1 2" key="1">
    <citation type="journal article" date="2010" name="Proc. Natl. Acad. Sci. U.S.A.">
        <title>Insights into evolution of multicellular fungi from the assembled chromosomes of the mushroom Coprinopsis cinerea (Coprinus cinereus).</title>
        <authorList>
            <person name="Stajich J.E."/>
            <person name="Wilke S.K."/>
            <person name="Ahren D."/>
            <person name="Au C.H."/>
            <person name="Birren B.W."/>
            <person name="Borodovsky M."/>
            <person name="Burns C."/>
            <person name="Canback B."/>
            <person name="Casselton L.A."/>
            <person name="Cheng C.K."/>
            <person name="Deng J."/>
            <person name="Dietrich F.S."/>
            <person name="Fargo D.C."/>
            <person name="Farman M.L."/>
            <person name="Gathman A.C."/>
            <person name="Goldberg J."/>
            <person name="Guigo R."/>
            <person name="Hoegger P.J."/>
            <person name="Hooker J.B."/>
            <person name="Huggins A."/>
            <person name="James T.Y."/>
            <person name="Kamada T."/>
            <person name="Kilaru S."/>
            <person name="Kodira C."/>
            <person name="Kues U."/>
            <person name="Kupfer D."/>
            <person name="Kwan H.S."/>
            <person name="Lomsadze A."/>
            <person name="Li W."/>
            <person name="Lilly W.W."/>
            <person name="Ma L.J."/>
            <person name="Mackey A.J."/>
            <person name="Manning G."/>
            <person name="Martin F."/>
            <person name="Muraguchi H."/>
            <person name="Natvig D.O."/>
            <person name="Palmerini H."/>
            <person name="Ramesh M.A."/>
            <person name="Rehmeyer C.J."/>
            <person name="Roe B.A."/>
            <person name="Shenoy N."/>
            <person name="Stanke M."/>
            <person name="Ter-Hovhannisyan V."/>
            <person name="Tunlid A."/>
            <person name="Velagapudi R."/>
            <person name="Vision T.J."/>
            <person name="Zeng Q."/>
            <person name="Zolan M.E."/>
            <person name="Pukkila P.J."/>
        </authorList>
    </citation>
    <scope>NUCLEOTIDE SEQUENCE [LARGE SCALE GENOMIC DNA]</scope>
    <source>
        <strain evidence="2">Okayama-7 / 130 / ATCC MYA-4618 / FGSC 9003</strain>
    </source>
</reference>
<dbReference type="KEGG" id="cci:CC1G_15408"/>
<gene>
    <name evidence="1" type="ORF">CC1G_15408</name>
</gene>
<comment type="caution">
    <text evidence="1">The sequence shown here is derived from an EMBL/GenBank/DDBJ whole genome shotgun (WGS) entry which is preliminary data.</text>
</comment>
<dbReference type="Proteomes" id="UP000001861">
    <property type="component" value="Unassembled WGS sequence"/>
</dbReference>